<dbReference type="GO" id="GO:0009307">
    <property type="term" value="P:DNA restriction-modification system"/>
    <property type="evidence" value="ECO:0007669"/>
    <property type="project" value="UniProtKB-KW"/>
</dbReference>
<gene>
    <name evidence="5" type="ORF">F2Q65_07630</name>
</gene>
<evidence type="ECO:0000259" key="4">
    <source>
        <dbReference type="Pfam" id="PF01420"/>
    </source>
</evidence>
<evidence type="ECO:0000313" key="5">
    <source>
        <dbReference type="EMBL" id="KAA6185854.1"/>
    </source>
</evidence>
<dbReference type="AlphaFoldDB" id="A0A5M8FMZ7"/>
<dbReference type="EMBL" id="VWXX01000007">
    <property type="protein sequence ID" value="KAA6185854.1"/>
    <property type="molecule type" value="Genomic_DNA"/>
</dbReference>
<evidence type="ECO:0000256" key="1">
    <source>
        <dbReference type="ARBA" id="ARBA00010923"/>
    </source>
</evidence>
<feature type="domain" description="Type I restriction modification DNA specificity" evidence="4">
    <location>
        <begin position="75"/>
        <end position="174"/>
    </location>
</feature>
<evidence type="ECO:0000256" key="3">
    <source>
        <dbReference type="ARBA" id="ARBA00023125"/>
    </source>
</evidence>
<keyword evidence="2" id="KW-0680">Restriction system</keyword>
<organism evidence="5 6">
    <name type="scientific">Thiohalocapsa marina</name>
    <dbReference type="NCBI Taxonomy" id="424902"/>
    <lineage>
        <taxon>Bacteria</taxon>
        <taxon>Pseudomonadati</taxon>
        <taxon>Pseudomonadota</taxon>
        <taxon>Gammaproteobacteria</taxon>
        <taxon>Chromatiales</taxon>
        <taxon>Chromatiaceae</taxon>
        <taxon>Thiohalocapsa</taxon>
    </lineage>
</organism>
<protein>
    <recommendedName>
        <fullName evidence="4">Type I restriction modification DNA specificity domain-containing protein</fullName>
    </recommendedName>
</protein>
<accession>A0A5M8FMZ7</accession>
<proteinExistence type="inferred from homology"/>
<dbReference type="PANTHER" id="PTHR30408:SF12">
    <property type="entry name" value="TYPE I RESTRICTION ENZYME MJAVIII SPECIFICITY SUBUNIT"/>
    <property type="match status" value="1"/>
</dbReference>
<dbReference type="Proteomes" id="UP000322981">
    <property type="component" value="Unassembled WGS sequence"/>
</dbReference>
<dbReference type="Pfam" id="PF01420">
    <property type="entry name" value="Methylase_S"/>
    <property type="match status" value="1"/>
</dbReference>
<evidence type="ECO:0000313" key="6">
    <source>
        <dbReference type="Proteomes" id="UP000322981"/>
    </source>
</evidence>
<dbReference type="OrthoDB" id="398435at2"/>
<sequence length="190" mass="20956">MAGPGAGGVGGAAVHKNTLMTSLIIEARRQKKTDDGIFLVTAKNVRMGFIDYEASKEYVAEEDYDEIMRRGLPKLGDILFTTEAPLGNVALVDDENVAMAQRIIRFRMKKVRFESSFTLYEMMSDHFQNQLKSLSTGSTAEGLKASKLTILKIISPPLHEQTAIATYLDRETAKIDRLVAKVDAAIACLQ</sequence>
<evidence type="ECO:0000256" key="2">
    <source>
        <dbReference type="ARBA" id="ARBA00022747"/>
    </source>
</evidence>
<name>A0A5M8FMZ7_9GAMM</name>
<dbReference type="InterPro" id="IPR044946">
    <property type="entry name" value="Restrct_endonuc_typeI_TRD_sf"/>
</dbReference>
<dbReference type="InterPro" id="IPR000055">
    <property type="entry name" value="Restrct_endonuc_typeI_TRD"/>
</dbReference>
<dbReference type="SUPFAM" id="SSF116734">
    <property type="entry name" value="DNA methylase specificity domain"/>
    <property type="match status" value="1"/>
</dbReference>
<dbReference type="InterPro" id="IPR052021">
    <property type="entry name" value="Type-I_RS_S_subunit"/>
</dbReference>
<comment type="similarity">
    <text evidence="1">Belongs to the type-I restriction system S methylase family.</text>
</comment>
<dbReference type="GO" id="GO:0003677">
    <property type="term" value="F:DNA binding"/>
    <property type="evidence" value="ECO:0007669"/>
    <property type="project" value="UniProtKB-KW"/>
</dbReference>
<comment type="caution">
    <text evidence="5">The sequence shown here is derived from an EMBL/GenBank/DDBJ whole genome shotgun (WGS) entry which is preliminary data.</text>
</comment>
<keyword evidence="6" id="KW-1185">Reference proteome</keyword>
<keyword evidence="3" id="KW-0238">DNA-binding</keyword>
<dbReference type="PANTHER" id="PTHR30408">
    <property type="entry name" value="TYPE-1 RESTRICTION ENZYME ECOKI SPECIFICITY PROTEIN"/>
    <property type="match status" value="1"/>
</dbReference>
<reference evidence="5 6" key="1">
    <citation type="submission" date="2019-09" db="EMBL/GenBank/DDBJ databases">
        <title>Whole-genome sequence of the purple sulfur bacterium Thiohalocapsa marina DSM 19078.</title>
        <authorList>
            <person name="Kyndt J.A."/>
            <person name="Meyer T.E."/>
        </authorList>
    </citation>
    <scope>NUCLEOTIDE SEQUENCE [LARGE SCALE GENOMIC DNA]</scope>
    <source>
        <strain evidence="5 6">DSM 19078</strain>
    </source>
</reference>
<dbReference type="Gene3D" id="3.90.220.20">
    <property type="entry name" value="DNA methylase specificity domains"/>
    <property type="match status" value="1"/>
</dbReference>